<feature type="compositionally biased region" description="Basic and acidic residues" evidence="8">
    <location>
        <begin position="570"/>
        <end position="582"/>
    </location>
</feature>
<accession>A0ABN9L370</accession>
<evidence type="ECO:0000313" key="10">
    <source>
        <dbReference type="EMBL" id="CAJ0928986.1"/>
    </source>
</evidence>
<sequence length="679" mass="80590">MPLCDGTLRVTSDSIILRLDPTFLPKVTSDFHRGQDIVLPSFYPDPSNVKEESFHTLDVRRVVLHYLSQTESWRIDQNLFIQLSGKNKGRKATKNTIANWIKQAISLAYSSQNLPPPPSLKAHSTRSVSTSWAERGRGDILQYRCRGRFLETELTMALPTIPSQWHSRSRVLEKQIVRHREQEARFRNEWDTANRYFRQSDVCSSKQAQWSSRVSYEQSMNAYHREKQKEEKKRNLERRREELRKLLQEERDSLEEELRELAQNRDPEITSLREKADGLRSAREERRKKLAEELLYEQWKKNNMKLREVESSLHKKHVVDAWEEQVTEKDQEKIIEEEEKKRLENQYELARKEALERIKKEEERRHQAEKERAEVLRQQMEELKFRNVEAQKLKKEQEALLRQQWEVEELQEERRKTEERRKKSELGHFLSRQYTAQMKRRAQVVQEELEMDMKILAALISKEDEGQRSRSARREQAAADAAWMKRVIEEQLHLERQREAELDTLFREEAKQVWEKREAEWDRERNARNRLMREVLTGRQLQIQEKIEQNKRAQRESLKSREQLIQELEEVKQLTSREKKEEEETEDSSKTGAGDTGNLPPNLMQRKETLIPDCVQWAGDAIGEIITKGLVNLLPCNPTSPPLLIGSFLPMHSVHRKLPIGGVVWWGYTELSILEICSR</sequence>
<evidence type="ECO:0000256" key="3">
    <source>
        <dbReference type="ARBA" id="ARBA00017328"/>
    </source>
</evidence>
<dbReference type="InterPro" id="IPR043597">
    <property type="entry name" value="TPH_dom"/>
</dbReference>
<feature type="domain" description="Trichohyalin-plectin-homology" evidence="9">
    <location>
        <begin position="301"/>
        <end position="584"/>
    </location>
</feature>
<dbReference type="Proteomes" id="UP001176940">
    <property type="component" value="Unassembled WGS sequence"/>
</dbReference>
<evidence type="ECO:0000256" key="4">
    <source>
        <dbReference type="ARBA" id="ARBA00022490"/>
    </source>
</evidence>
<evidence type="ECO:0000256" key="2">
    <source>
        <dbReference type="ARBA" id="ARBA00010777"/>
    </source>
</evidence>
<proteinExistence type="inferred from homology"/>
<name>A0ABN9L370_9NEOB</name>
<evidence type="ECO:0000256" key="8">
    <source>
        <dbReference type="SAM" id="MobiDB-lite"/>
    </source>
</evidence>
<evidence type="ECO:0000256" key="7">
    <source>
        <dbReference type="SAM" id="Coils"/>
    </source>
</evidence>
<evidence type="ECO:0000256" key="1">
    <source>
        <dbReference type="ARBA" id="ARBA00004300"/>
    </source>
</evidence>
<evidence type="ECO:0000313" key="11">
    <source>
        <dbReference type="Proteomes" id="UP001176940"/>
    </source>
</evidence>
<dbReference type="PANTHER" id="PTHR31183">
    <property type="entry name" value="TRICHOPLEIN KERATIN FILAMENT-BINDING PROTEIN FAMILY MEMBER"/>
    <property type="match status" value="1"/>
</dbReference>
<feature type="region of interest" description="Disordered" evidence="8">
    <location>
        <begin position="570"/>
        <end position="603"/>
    </location>
</feature>
<dbReference type="PANTHER" id="PTHR31183:SF2">
    <property type="entry name" value="TRICHOPLEIN KERATIN FILAMENT-BINDING PROTEIN"/>
    <property type="match status" value="1"/>
</dbReference>
<dbReference type="EMBL" id="CAUEEQ010005524">
    <property type="protein sequence ID" value="CAJ0928986.1"/>
    <property type="molecule type" value="Genomic_DNA"/>
</dbReference>
<comment type="similarity">
    <text evidence="2">Belongs to the TCHP family.</text>
</comment>
<dbReference type="Pfam" id="PF13868">
    <property type="entry name" value="TPH"/>
    <property type="match status" value="1"/>
</dbReference>
<gene>
    <name evidence="10" type="ORF">RIMI_LOCUS3624187</name>
</gene>
<dbReference type="InterPro" id="IPR043596">
    <property type="entry name" value="CFAP53/TCHP"/>
</dbReference>
<keyword evidence="4" id="KW-0963">Cytoplasm</keyword>
<evidence type="ECO:0000259" key="9">
    <source>
        <dbReference type="Pfam" id="PF13868"/>
    </source>
</evidence>
<keyword evidence="5 7" id="KW-0175">Coiled coil</keyword>
<feature type="coiled-coil region" evidence="7">
    <location>
        <begin position="319"/>
        <end position="427"/>
    </location>
</feature>
<evidence type="ECO:0000256" key="6">
    <source>
        <dbReference type="ARBA" id="ARBA00023212"/>
    </source>
</evidence>
<keyword evidence="11" id="KW-1185">Reference proteome</keyword>
<organism evidence="10 11">
    <name type="scientific">Ranitomeya imitator</name>
    <name type="common">mimic poison frog</name>
    <dbReference type="NCBI Taxonomy" id="111125"/>
    <lineage>
        <taxon>Eukaryota</taxon>
        <taxon>Metazoa</taxon>
        <taxon>Chordata</taxon>
        <taxon>Craniata</taxon>
        <taxon>Vertebrata</taxon>
        <taxon>Euteleostomi</taxon>
        <taxon>Amphibia</taxon>
        <taxon>Batrachia</taxon>
        <taxon>Anura</taxon>
        <taxon>Neobatrachia</taxon>
        <taxon>Hyloidea</taxon>
        <taxon>Dendrobatidae</taxon>
        <taxon>Dendrobatinae</taxon>
        <taxon>Ranitomeya</taxon>
    </lineage>
</organism>
<feature type="coiled-coil region" evidence="7">
    <location>
        <begin position="213"/>
        <end position="264"/>
    </location>
</feature>
<comment type="subcellular location">
    <subcellularLocation>
        <location evidence="1">Cytoplasm</location>
        <location evidence="1">Cytoskeleton</location>
        <location evidence="1">Microtubule organizing center</location>
        <location evidence="1">Centrosome</location>
    </subcellularLocation>
</comment>
<evidence type="ECO:0000256" key="5">
    <source>
        <dbReference type="ARBA" id="ARBA00023054"/>
    </source>
</evidence>
<protein>
    <recommendedName>
        <fullName evidence="3">Trichoplein keratin filament-binding protein</fullName>
    </recommendedName>
</protein>
<comment type="caution">
    <text evidence="10">The sequence shown here is derived from an EMBL/GenBank/DDBJ whole genome shotgun (WGS) entry which is preliminary data.</text>
</comment>
<reference evidence="10" key="1">
    <citation type="submission" date="2023-07" db="EMBL/GenBank/DDBJ databases">
        <authorList>
            <person name="Stuckert A."/>
        </authorList>
    </citation>
    <scope>NUCLEOTIDE SEQUENCE</scope>
</reference>
<keyword evidence="6" id="KW-0206">Cytoskeleton</keyword>